<proteinExistence type="predicted"/>
<dbReference type="RefSeq" id="WP_308956011.1">
    <property type="nucleotide sequence ID" value="NZ_JAVICY010000008.1"/>
</dbReference>
<evidence type="ECO:0000313" key="5">
    <source>
        <dbReference type="EMBL" id="MDQ9071697.1"/>
    </source>
</evidence>
<sequence>MDALSKIFDDIHLNHSEYIYLQAQGDWAFYSSENTTFIGHIVLYGNMHIEFENAESQNKVKVDLCAGDIVLIPAGIAHKGSNRADHKVIEALNIEPLFDGLKQEAIEFGHGNNDKTLILTIRCQLDAIMAKPLINALPPYLHIKNAFSDNAPEWLKIGLYFVASETQRASFAGRNKIMDHIISIMFIECVRDYIENMEHENNWLNALIHPELANALAIIHSQPEKAWTVESLAETCCMSRSKFASLFSQIVGESPLAYLQQHRLRLATQLLRQGHFSIQQIAHQVGYSSETAFSQAFKKQFEISPSQYKQS</sequence>
<dbReference type="SUPFAM" id="SSF51182">
    <property type="entry name" value="RmlC-like cupins"/>
    <property type="match status" value="1"/>
</dbReference>
<evidence type="ECO:0000259" key="4">
    <source>
        <dbReference type="PROSITE" id="PS01124"/>
    </source>
</evidence>
<evidence type="ECO:0000256" key="3">
    <source>
        <dbReference type="ARBA" id="ARBA00023163"/>
    </source>
</evidence>
<dbReference type="InterPro" id="IPR018060">
    <property type="entry name" value="HTH_AraC"/>
</dbReference>
<dbReference type="EMBL" id="JAVIDA010000010">
    <property type="protein sequence ID" value="MDQ9071697.1"/>
    <property type="molecule type" value="Genomic_DNA"/>
</dbReference>
<accession>A0AAW8JJX5</accession>
<dbReference type="Proteomes" id="UP001243195">
    <property type="component" value="Unassembled WGS sequence"/>
</dbReference>
<keyword evidence="3" id="KW-0804">Transcription</keyword>
<dbReference type="PROSITE" id="PS00041">
    <property type="entry name" value="HTH_ARAC_FAMILY_1"/>
    <property type="match status" value="1"/>
</dbReference>
<evidence type="ECO:0000313" key="6">
    <source>
        <dbReference type="Proteomes" id="UP001243195"/>
    </source>
</evidence>
<dbReference type="InterPro" id="IPR018062">
    <property type="entry name" value="HTH_AraC-typ_CS"/>
</dbReference>
<dbReference type="PANTHER" id="PTHR46796:SF7">
    <property type="entry name" value="ARAC FAMILY TRANSCRIPTIONAL REGULATOR"/>
    <property type="match status" value="1"/>
</dbReference>
<dbReference type="Pfam" id="PF12852">
    <property type="entry name" value="Cupin_6"/>
    <property type="match status" value="1"/>
</dbReference>
<evidence type="ECO:0000256" key="1">
    <source>
        <dbReference type="ARBA" id="ARBA00023015"/>
    </source>
</evidence>
<feature type="domain" description="HTH araC/xylS-type" evidence="4">
    <location>
        <begin position="213"/>
        <end position="311"/>
    </location>
</feature>
<dbReference type="GO" id="GO:0003700">
    <property type="term" value="F:DNA-binding transcription factor activity"/>
    <property type="evidence" value="ECO:0007669"/>
    <property type="project" value="InterPro"/>
</dbReference>
<name>A0AAW8JJX5_9GAMM</name>
<dbReference type="InterPro" id="IPR009057">
    <property type="entry name" value="Homeodomain-like_sf"/>
</dbReference>
<dbReference type="InterPro" id="IPR032783">
    <property type="entry name" value="AraC_lig"/>
</dbReference>
<dbReference type="PRINTS" id="PR00032">
    <property type="entry name" value="HTHARAC"/>
</dbReference>
<dbReference type="GO" id="GO:0043565">
    <property type="term" value="F:sequence-specific DNA binding"/>
    <property type="evidence" value="ECO:0007669"/>
    <property type="project" value="InterPro"/>
</dbReference>
<reference evidence="5" key="1">
    <citation type="submission" date="2023-08" db="EMBL/GenBank/DDBJ databases">
        <title>Emergence of clinically-relevant ST2 carbapenem-resistant Acinetobacter baumannii strains in hospital sewages in Zhejiang, East of China.</title>
        <authorList>
            <person name="Kaichao C."/>
            <person name="Zhang R."/>
        </authorList>
    </citation>
    <scope>NUCLEOTIDE SEQUENCE</scope>
    <source>
        <strain evidence="5">M-SY-60</strain>
    </source>
</reference>
<evidence type="ECO:0000256" key="2">
    <source>
        <dbReference type="ARBA" id="ARBA00023125"/>
    </source>
</evidence>
<dbReference type="SMART" id="SM00342">
    <property type="entry name" value="HTH_ARAC"/>
    <property type="match status" value="1"/>
</dbReference>
<dbReference type="InterPro" id="IPR014710">
    <property type="entry name" value="RmlC-like_jellyroll"/>
</dbReference>
<dbReference type="InterPro" id="IPR011051">
    <property type="entry name" value="RmlC_Cupin_sf"/>
</dbReference>
<dbReference type="PANTHER" id="PTHR46796">
    <property type="entry name" value="HTH-TYPE TRANSCRIPTIONAL ACTIVATOR RHAS-RELATED"/>
    <property type="match status" value="1"/>
</dbReference>
<dbReference type="Gene3D" id="2.60.120.10">
    <property type="entry name" value="Jelly Rolls"/>
    <property type="match status" value="1"/>
</dbReference>
<dbReference type="PROSITE" id="PS01124">
    <property type="entry name" value="HTH_ARAC_FAMILY_2"/>
    <property type="match status" value="1"/>
</dbReference>
<protein>
    <submittedName>
        <fullName evidence="5">AraC family transcriptional regulator</fullName>
    </submittedName>
</protein>
<gene>
    <name evidence="5" type="ORF">RFH51_09520</name>
</gene>
<comment type="caution">
    <text evidence="5">The sequence shown here is derived from an EMBL/GenBank/DDBJ whole genome shotgun (WGS) entry which is preliminary data.</text>
</comment>
<keyword evidence="1" id="KW-0805">Transcription regulation</keyword>
<dbReference type="Pfam" id="PF12833">
    <property type="entry name" value="HTH_18"/>
    <property type="match status" value="1"/>
</dbReference>
<keyword evidence="2" id="KW-0238">DNA-binding</keyword>
<dbReference type="Gene3D" id="1.10.10.60">
    <property type="entry name" value="Homeodomain-like"/>
    <property type="match status" value="2"/>
</dbReference>
<dbReference type="SUPFAM" id="SSF46689">
    <property type="entry name" value="Homeodomain-like"/>
    <property type="match status" value="2"/>
</dbReference>
<dbReference type="InterPro" id="IPR050204">
    <property type="entry name" value="AraC_XylS_family_regulators"/>
</dbReference>
<dbReference type="AlphaFoldDB" id="A0AAW8JJX5"/>
<dbReference type="InterPro" id="IPR020449">
    <property type="entry name" value="Tscrpt_reg_AraC-type_HTH"/>
</dbReference>
<organism evidence="5 6">
    <name type="scientific">Acinetobacter gerneri</name>
    <dbReference type="NCBI Taxonomy" id="202952"/>
    <lineage>
        <taxon>Bacteria</taxon>
        <taxon>Pseudomonadati</taxon>
        <taxon>Pseudomonadota</taxon>
        <taxon>Gammaproteobacteria</taxon>
        <taxon>Moraxellales</taxon>
        <taxon>Moraxellaceae</taxon>
        <taxon>Acinetobacter</taxon>
    </lineage>
</organism>